<feature type="chain" id="PRO_5015611385" evidence="1">
    <location>
        <begin position="19"/>
        <end position="173"/>
    </location>
</feature>
<sequence>MVKHLRYLLFILLLSACTKDVVTDYNSAVNYKNYKTYEFAPFSTTQVTTLDDNRIKNAITTQLYTKGLTGVEKNGDLLVRHSIIEQSDFQSYGTTFGFGYRHRSVGVAYSTPTQIKELRYGKMIVELIDTKTNNIIWRSTSQRKLTETMTPSSRKTFIDTQINEMFKEYPPHQ</sequence>
<proteinExistence type="predicted"/>
<dbReference type="Proteomes" id="UP000241222">
    <property type="component" value="Unassembled WGS sequence"/>
</dbReference>
<organism evidence="3 4">
    <name type="scientific">Photobacterium lutimaris</name>
    <dbReference type="NCBI Taxonomy" id="388278"/>
    <lineage>
        <taxon>Bacteria</taxon>
        <taxon>Pseudomonadati</taxon>
        <taxon>Pseudomonadota</taxon>
        <taxon>Gammaproteobacteria</taxon>
        <taxon>Vibrionales</taxon>
        <taxon>Vibrionaceae</taxon>
        <taxon>Photobacterium</taxon>
    </lineage>
</organism>
<dbReference type="EMBL" id="PYMH01000001">
    <property type="protein sequence ID" value="PSU36001.1"/>
    <property type="molecule type" value="Genomic_DNA"/>
</dbReference>
<dbReference type="OrthoDB" id="329837at2"/>
<protein>
    <submittedName>
        <fullName evidence="3">DUF4136 domain-containing protein</fullName>
    </submittedName>
</protein>
<feature type="signal peptide" evidence="1">
    <location>
        <begin position="1"/>
        <end position="18"/>
    </location>
</feature>
<dbReference type="Pfam" id="PF13590">
    <property type="entry name" value="DUF4136"/>
    <property type="match status" value="1"/>
</dbReference>
<dbReference type="Gene3D" id="3.30.160.670">
    <property type="match status" value="1"/>
</dbReference>
<keyword evidence="1" id="KW-0732">Signal</keyword>
<dbReference type="AlphaFoldDB" id="A0A2T3J3X4"/>
<feature type="domain" description="DUF4136" evidence="2">
    <location>
        <begin position="21"/>
        <end position="171"/>
    </location>
</feature>
<dbReference type="PROSITE" id="PS51257">
    <property type="entry name" value="PROKAR_LIPOPROTEIN"/>
    <property type="match status" value="1"/>
</dbReference>
<dbReference type="RefSeq" id="WP_107347355.1">
    <property type="nucleotide sequence ID" value="NZ_PYMH01000001.1"/>
</dbReference>
<reference evidence="3 4" key="1">
    <citation type="submission" date="2018-03" db="EMBL/GenBank/DDBJ databases">
        <title>Whole genome sequencing of Histamine producing bacteria.</title>
        <authorList>
            <person name="Butler K."/>
        </authorList>
    </citation>
    <scope>NUCLEOTIDE SEQUENCE [LARGE SCALE GENOMIC DNA]</scope>
    <source>
        <strain evidence="3 4">JCM 13586</strain>
    </source>
</reference>
<name>A0A2T3J3X4_9GAMM</name>
<evidence type="ECO:0000313" key="4">
    <source>
        <dbReference type="Proteomes" id="UP000241222"/>
    </source>
</evidence>
<dbReference type="InterPro" id="IPR025411">
    <property type="entry name" value="DUF4136"/>
</dbReference>
<keyword evidence="4" id="KW-1185">Reference proteome</keyword>
<evidence type="ECO:0000259" key="2">
    <source>
        <dbReference type="Pfam" id="PF13590"/>
    </source>
</evidence>
<evidence type="ECO:0000313" key="3">
    <source>
        <dbReference type="EMBL" id="PSU36001.1"/>
    </source>
</evidence>
<gene>
    <name evidence="3" type="ORF">C9I99_03025</name>
</gene>
<comment type="caution">
    <text evidence="3">The sequence shown here is derived from an EMBL/GenBank/DDBJ whole genome shotgun (WGS) entry which is preliminary data.</text>
</comment>
<evidence type="ECO:0000256" key="1">
    <source>
        <dbReference type="SAM" id="SignalP"/>
    </source>
</evidence>
<accession>A0A2T3J3X4</accession>